<dbReference type="InterPro" id="IPR029033">
    <property type="entry name" value="His_PPase_superfam"/>
</dbReference>
<reference evidence="2 3" key="1">
    <citation type="submission" date="2018-10" db="EMBL/GenBank/DDBJ databases">
        <title>Complete genome sequences of Arcobacter cryaerophilus strains ATCC 43158 and ATCC 49615.</title>
        <authorList>
            <person name="Miller W.G."/>
            <person name="Yee E."/>
            <person name="Bono J.L."/>
        </authorList>
    </citation>
    <scope>NUCLEOTIDE SEQUENCE [LARGE SCALE GENOMIC DNA]</scope>
    <source>
        <strain evidence="2 3">ATCC 43158</strain>
    </source>
</reference>
<dbReference type="Gene3D" id="3.40.50.1240">
    <property type="entry name" value="Phosphoglycerate mutase-like"/>
    <property type="match status" value="1"/>
</dbReference>
<dbReference type="GeneID" id="56461156"/>
<dbReference type="Pfam" id="PF00300">
    <property type="entry name" value="His_Phos_1"/>
    <property type="match status" value="1"/>
</dbReference>
<feature type="binding site" evidence="1">
    <location>
        <position position="58"/>
    </location>
    <ligand>
        <name>substrate</name>
    </ligand>
</feature>
<evidence type="ECO:0000313" key="3">
    <source>
        <dbReference type="Proteomes" id="UP000273809"/>
    </source>
</evidence>
<dbReference type="PANTHER" id="PTHR47623">
    <property type="entry name" value="OS09G0287300 PROTEIN"/>
    <property type="match status" value="1"/>
</dbReference>
<evidence type="ECO:0000256" key="1">
    <source>
        <dbReference type="PIRSR" id="PIRSR613078-2"/>
    </source>
</evidence>
<organism evidence="2 3">
    <name type="scientific">Aliarcobacter cryaerophilus ATCC 43158</name>
    <dbReference type="NCBI Taxonomy" id="1032070"/>
    <lineage>
        <taxon>Bacteria</taxon>
        <taxon>Pseudomonadati</taxon>
        <taxon>Campylobacterota</taxon>
        <taxon>Epsilonproteobacteria</taxon>
        <taxon>Campylobacterales</taxon>
        <taxon>Arcobacteraceae</taxon>
        <taxon>Aliarcobacter</taxon>
    </lineage>
</organism>
<dbReference type="KEGG" id="acre:ACRYA_0939"/>
<evidence type="ECO:0000313" key="2">
    <source>
        <dbReference type="EMBL" id="AYJ80069.1"/>
    </source>
</evidence>
<dbReference type="PANTHER" id="PTHR47623:SF1">
    <property type="entry name" value="OS09G0287300 PROTEIN"/>
    <property type="match status" value="1"/>
</dbReference>
<dbReference type="InterPro" id="IPR013078">
    <property type="entry name" value="His_Pase_superF_clade-1"/>
</dbReference>
<protein>
    <submittedName>
        <fullName evidence="2">Phosphohistidine phosphatase</fullName>
    </submittedName>
</protein>
<dbReference type="AlphaFoldDB" id="A0AAD0TT96"/>
<accession>A0AAD0TT96</accession>
<dbReference type="Proteomes" id="UP000273809">
    <property type="component" value="Chromosome"/>
</dbReference>
<dbReference type="CDD" id="cd07067">
    <property type="entry name" value="HP_PGM_like"/>
    <property type="match status" value="1"/>
</dbReference>
<proteinExistence type="predicted"/>
<dbReference type="RefSeq" id="WP_105917410.1">
    <property type="nucleotide sequence ID" value="NZ_CP021072.1"/>
</dbReference>
<gene>
    <name evidence="2" type="primary">sixA2</name>
    <name evidence="2" type="ORF">ACRYA_0939</name>
</gene>
<dbReference type="EMBL" id="CP032823">
    <property type="protein sequence ID" value="AYJ80069.1"/>
    <property type="molecule type" value="Genomic_DNA"/>
</dbReference>
<sequence length="165" mass="19394">MKELILIRHSKSSWDNPFLEDFDRPLNKRGEKNAPFIAKILKQKGLTPDLIISSPSKRTKQTLDFFLKEFDFKNEIIFEESIYEAPFENLLKVIKNIDDRYKTIFLFGHNPGLNDLVAFLLGSFEENIPTSGVLKINFDIKKWENIKEKIGILEFFIYPKMFNKS</sequence>
<name>A0AAD0TT96_9BACT</name>
<dbReference type="SUPFAM" id="SSF53254">
    <property type="entry name" value="Phosphoglycerate mutase-like"/>
    <property type="match status" value="1"/>
</dbReference>